<dbReference type="Proteomes" id="UP001172386">
    <property type="component" value="Unassembled WGS sequence"/>
</dbReference>
<protein>
    <submittedName>
        <fullName evidence="1">Beta-Fructufuranosidase</fullName>
        <ecNumber evidence="1">3.2.1.26</ecNumber>
    </submittedName>
</protein>
<gene>
    <name evidence="1" type="primary">MgSUC1</name>
    <name evidence="1" type="ORF">H2198_005408</name>
</gene>
<evidence type="ECO:0000313" key="2">
    <source>
        <dbReference type="Proteomes" id="UP001172386"/>
    </source>
</evidence>
<dbReference type="EMBL" id="JAPDRQ010000089">
    <property type="protein sequence ID" value="KAJ9655788.1"/>
    <property type="molecule type" value="Genomic_DNA"/>
</dbReference>
<sequence>MSFQAPTSLAGALAAYEDRRKSLRSTPSAKAPISSIHQEHIQPQSTEAIYKRTLPSLHFLRWRPLYHPQAPAGWMNDPCAPGFDPTTGLYHLFFQWNPRRNEYGAVAWGSICWGHAVSTDMVNWTIDGKPSVKPGAWYDKEGCFTGCMVPTGPDGKPGMTLFYTGVSTLPLHYTLPYKNGTETLAIFQPGTSADWVKTRGNPILPEPPPGIGVSGFRDPFVARWPDIDVMLGQPSGSALYGLLSGGIKGRTPTAFLYAVNPEKLTQWVYLSSMIDIGLNHNISRWSGDMGINWECANFMTLTSPVDGSSRTFIVVGAEGSDSTHPNSTFAQYPQPMTKFPRSERSLQWMCGRLRGGPERDGKPTPLMDYVSGGRFDHGLMYGVNSFTDPRSGKHIAYGWVTEEDLPQSLVDRQNWSGMMSLPRDLSLICIKGVTGALKSDLKEITSFEIKPEGNGRYTVRTLGISPLSSLEALRKGARQVKVSTRHALSINSRIGLDVQTCRFELAAVFSVSDHCRRIGLSIYHNQNLDPESATSIYLTIENETLMIDRPDSSQINPDIHTYSERAPFTLLNITQPDGSVKREQLEVRAFFDESVLEVFANNRCTFATRIYPATKRCWGIRFWADDETGQSSLVAAKAWDGLRADIRVE</sequence>
<evidence type="ECO:0000313" key="1">
    <source>
        <dbReference type="EMBL" id="KAJ9655788.1"/>
    </source>
</evidence>
<keyword evidence="2" id="KW-1185">Reference proteome</keyword>
<dbReference type="EC" id="3.2.1.26" evidence="1"/>
<proteinExistence type="predicted"/>
<keyword evidence="1" id="KW-0326">Glycosidase</keyword>
<reference evidence="1" key="1">
    <citation type="submission" date="2022-10" db="EMBL/GenBank/DDBJ databases">
        <title>Culturing micro-colonial fungi from biological soil crusts in the Mojave desert and describing Neophaeococcomyces mojavensis, and introducing the new genera and species Taxawa tesnikishii.</title>
        <authorList>
            <person name="Kurbessoian T."/>
            <person name="Stajich J.E."/>
        </authorList>
    </citation>
    <scope>NUCLEOTIDE SEQUENCE</scope>
    <source>
        <strain evidence="1">JES_112</strain>
    </source>
</reference>
<organism evidence="1 2">
    <name type="scientific">Neophaeococcomyces mojaviensis</name>
    <dbReference type="NCBI Taxonomy" id="3383035"/>
    <lineage>
        <taxon>Eukaryota</taxon>
        <taxon>Fungi</taxon>
        <taxon>Dikarya</taxon>
        <taxon>Ascomycota</taxon>
        <taxon>Pezizomycotina</taxon>
        <taxon>Eurotiomycetes</taxon>
        <taxon>Chaetothyriomycetidae</taxon>
        <taxon>Chaetothyriales</taxon>
        <taxon>Chaetothyriales incertae sedis</taxon>
        <taxon>Neophaeococcomyces</taxon>
    </lineage>
</organism>
<keyword evidence="1" id="KW-0378">Hydrolase</keyword>
<accession>A0ACC3A678</accession>
<comment type="caution">
    <text evidence="1">The sequence shown here is derived from an EMBL/GenBank/DDBJ whole genome shotgun (WGS) entry which is preliminary data.</text>
</comment>
<name>A0ACC3A678_9EURO</name>